<dbReference type="AlphaFoldDB" id="A0A645ES61"/>
<gene>
    <name evidence="1" type="ORF">SDC9_151265</name>
</gene>
<reference evidence="1" key="1">
    <citation type="submission" date="2019-08" db="EMBL/GenBank/DDBJ databases">
        <authorList>
            <person name="Kucharzyk K."/>
            <person name="Murdoch R.W."/>
            <person name="Higgins S."/>
            <person name="Loffler F."/>
        </authorList>
    </citation>
    <scope>NUCLEOTIDE SEQUENCE</scope>
</reference>
<protein>
    <submittedName>
        <fullName evidence="1">Uncharacterized protein</fullName>
    </submittedName>
</protein>
<dbReference type="EMBL" id="VSSQ01049951">
    <property type="protein sequence ID" value="MPN04029.1"/>
    <property type="molecule type" value="Genomic_DNA"/>
</dbReference>
<evidence type="ECO:0000313" key="1">
    <source>
        <dbReference type="EMBL" id="MPN04029.1"/>
    </source>
</evidence>
<sequence length="65" mass="7022">MGTRLLTPTRLNAGFSSILNSIDIPPLTVIMNESLGNDLLMPVFVTSDGKNPLHFLNALVKPSND</sequence>
<proteinExistence type="predicted"/>
<organism evidence="1">
    <name type="scientific">bioreactor metagenome</name>
    <dbReference type="NCBI Taxonomy" id="1076179"/>
    <lineage>
        <taxon>unclassified sequences</taxon>
        <taxon>metagenomes</taxon>
        <taxon>ecological metagenomes</taxon>
    </lineage>
</organism>
<name>A0A645ES61_9ZZZZ</name>
<comment type="caution">
    <text evidence="1">The sequence shown here is derived from an EMBL/GenBank/DDBJ whole genome shotgun (WGS) entry which is preliminary data.</text>
</comment>
<accession>A0A645ES61</accession>